<dbReference type="GO" id="GO:0016051">
    <property type="term" value="P:carbohydrate biosynthetic process"/>
    <property type="evidence" value="ECO:0007669"/>
    <property type="project" value="InterPro"/>
</dbReference>
<protein>
    <submittedName>
        <fullName evidence="2">Spore coat polysaccharide biosynthesis protein spsE</fullName>
    </submittedName>
</protein>
<proteinExistence type="predicted"/>
<dbReference type="Gene3D" id="3.20.20.70">
    <property type="entry name" value="Aldolase class I"/>
    <property type="match status" value="1"/>
</dbReference>
<dbReference type="Proteomes" id="UP000279306">
    <property type="component" value="Chromosome"/>
</dbReference>
<sequence length="461" mass="51494">MPADVAIFHEEWAKDGIAEAGYRSKIYVTPLDFDPAHGEVFHAPYQPLTNDEADLMMSRVLDARDFVIEEVMLLSALEIARIVGEQRERKQTVYLLGFDFSPELGFSKGASAGFEPGLDRDRAANVSIQQHFLRNALYMLKGSVLEVVHVGEHDFSALSVSGLNARFAPAPVVRPSTVERDEQEVLVIAEVTTNHFGDRERLERLIREAHAAGADYVKVQKRDVDTFYSPEQLAAPYVSPFGSTFGDYRRALELDEDDFRFIGGLTAELGISWYASVLDEPSFRFMSQFDMPMVKLPSTISEHTDYLSLVARSYQGPLVLSTGMTNQAFERWVLETFSDQQTLYLMHANSAYPTPGHDCNIGVVRHYSLLAEKYPHIIPGYSSHDFGSLASVLAVAAGARMVEKHVKLGNTEWAHFDAVAVDLTTSAFKDYVQDVRRAQTIVGSSVKRVTASEHHKYAVSR</sequence>
<dbReference type="InterPro" id="IPR013132">
    <property type="entry name" value="PseI/NeuA/B-like_N"/>
</dbReference>
<dbReference type="STRING" id="1791.GCA_001049355_00358"/>
<dbReference type="EMBL" id="LR134356">
    <property type="protein sequence ID" value="VEG52330.1"/>
    <property type="molecule type" value="Genomic_DNA"/>
</dbReference>
<feature type="domain" description="PseI/NeuA/B-like" evidence="1">
    <location>
        <begin position="205"/>
        <end position="447"/>
    </location>
</feature>
<evidence type="ECO:0000259" key="1">
    <source>
        <dbReference type="Pfam" id="PF03102"/>
    </source>
</evidence>
<dbReference type="KEGG" id="mauu:NCTC10437_01405"/>
<keyword evidence="3" id="KW-1185">Reference proteome</keyword>
<gene>
    <name evidence="2" type="primary">spsE</name>
    <name evidence="2" type="ORF">NCTC10437_01405</name>
</gene>
<dbReference type="InterPro" id="IPR013785">
    <property type="entry name" value="Aldolase_TIM"/>
</dbReference>
<dbReference type="SUPFAM" id="SSF51569">
    <property type="entry name" value="Aldolase"/>
    <property type="match status" value="1"/>
</dbReference>
<accession>A0A448IIS2</accession>
<dbReference type="PANTHER" id="PTHR42966:SF1">
    <property type="entry name" value="SIALIC ACID SYNTHASE"/>
    <property type="match status" value="1"/>
</dbReference>
<dbReference type="Pfam" id="PF03102">
    <property type="entry name" value="NeuB"/>
    <property type="match status" value="1"/>
</dbReference>
<reference evidence="2 3" key="1">
    <citation type="submission" date="2018-12" db="EMBL/GenBank/DDBJ databases">
        <authorList>
            <consortium name="Pathogen Informatics"/>
        </authorList>
    </citation>
    <scope>NUCLEOTIDE SEQUENCE [LARGE SCALE GENOMIC DNA]</scope>
    <source>
        <strain evidence="2 3">NCTC10437</strain>
    </source>
</reference>
<dbReference type="InterPro" id="IPR051690">
    <property type="entry name" value="PseI-like"/>
</dbReference>
<evidence type="ECO:0000313" key="2">
    <source>
        <dbReference type="EMBL" id="VEG52330.1"/>
    </source>
</evidence>
<name>A0A448IIS2_MYCAU</name>
<evidence type="ECO:0000313" key="3">
    <source>
        <dbReference type="Proteomes" id="UP000279306"/>
    </source>
</evidence>
<dbReference type="AlphaFoldDB" id="A0A448IIS2"/>
<organism evidence="2 3">
    <name type="scientific">Mycolicibacterium aurum</name>
    <name type="common">Mycobacterium aurum</name>
    <dbReference type="NCBI Taxonomy" id="1791"/>
    <lineage>
        <taxon>Bacteria</taxon>
        <taxon>Bacillati</taxon>
        <taxon>Actinomycetota</taxon>
        <taxon>Actinomycetes</taxon>
        <taxon>Mycobacteriales</taxon>
        <taxon>Mycobacteriaceae</taxon>
        <taxon>Mycolicibacterium</taxon>
    </lineage>
</organism>
<dbReference type="PANTHER" id="PTHR42966">
    <property type="entry name" value="N-ACETYLNEURAMINATE SYNTHASE"/>
    <property type="match status" value="1"/>
</dbReference>
<dbReference type="GO" id="GO:0047444">
    <property type="term" value="F:N-acylneuraminate-9-phosphate synthase activity"/>
    <property type="evidence" value="ECO:0007669"/>
    <property type="project" value="TreeGrafter"/>
</dbReference>